<evidence type="ECO:0000256" key="2">
    <source>
        <dbReference type="SAM" id="MobiDB-lite"/>
    </source>
</evidence>
<dbReference type="GO" id="GO:0006402">
    <property type="term" value="P:mRNA catabolic process"/>
    <property type="evidence" value="ECO:0007669"/>
    <property type="project" value="TreeGrafter"/>
</dbReference>
<keyword evidence="4" id="KW-0347">Helicase</keyword>
<proteinExistence type="inferred from homology"/>
<keyword evidence="4" id="KW-0378">Hydrolase</keyword>
<feature type="domain" description="RNB" evidence="3">
    <location>
        <begin position="137"/>
        <end position="513"/>
    </location>
</feature>
<dbReference type="Pfam" id="PF00773">
    <property type="entry name" value="RNB"/>
    <property type="match status" value="1"/>
</dbReference>
<comment type="similarity">
    <text evidence="1">Belongs to the RNR ribonuclease family.</text>
</comment>
<evidence type="ECO:0000256" key="1">
    <source>
        <dbReference type="RuleBase" id="RU003901"/>
    </source>
</evidence>
<evidence type="ECO:0000259" key="3">
    <source>
        <dbReference type="SMART" id="SM00955"/>
    </source>
</evidence>
<dbReference type="SUPFAM" id="SSF50249">
    <property type="entry name" value="Nucleic acid-binding proteins"/>
    <property type="match status" value="1"/>
</dbReference>
<keyword evidence="4" id="KW-0067">ATP-binding</keyword>
<protein>
    <submittedName>
        <fullName evidence="4">Putative helicase with zinc finger domain 2</fullName>
    </submittedName>
</protein>
<dbReference type="InterPro" id="IPR001900">
    <property type="entry name" value="RNase_II/R"/>
</dbReference>
<dbReference type="Proteomes" id="UP000230750">
    <property type="component" value="Unassembled WGS sequence"/>
</dbReference>
<organism evidence="4 5">
    <name type="scientific">Stichopus japonicus</name>
    <name type="common">Sea cucumber</name>
    <dbReference type="NCBI Taxonomy" id="307972"/>
    <lineage>
        <taxon>Eukaryota</taxon>
        <taxon>Metazoa</taxon>
        <taxon>Echinodermata</taxon>
        <taxon>Eleutherozoa</taxon>
        <taxon>Echinozoa</taxon>
        <taxon>Holothuroidea</taxon>
        <taxon>Aspidochirotacea</taxon>
        <taxon>Aspidochirotida</taxon>
        <taxon>Stichopodidae</taxon>
        <taxon>Apostichopus</taxon>
    </lineage>
</organism>
<dbReference type="PANTHER" id="PTHR23355:SF9">
    <property type="entry name" value="DIS3-LIKE EXONUCLEASE 2"/>
    <property type="match status" value="1"/>
</dbReference>
<dbReference type="InterPro" id="IPR027417">
    <property type="entry name" value="P-loop_NTPase"/>
</dbReference>
<dbReference type="InterPro" id="IPR050180">
    <property type="entry name" value="RNR_Ribonuclease"/>
</dbReference>
<dbReference type="EMBL" id="MRZV01000130">
    <property type="protein sequence ID" value="PIK57867.1"/>
    <property type="molecule type" value="Genomic_DNA"/>
</dbReference>
<gene>
    <name evidence="4" type="ORF">BSL78_05250</name>
</gene>
<dbReference type="InterPro" id="IPR041677">
    <property type="entry name" value="DNA2/NAM7_AAA_11"/>
</dbReference>
<dbReference type="GO" id="GO:0000175">
    <property type="term" value="F:3'-5'-RNA exonuclease activity"/>
    <property type="evidence" value="ECO:0007669"/>
    <property type="project" value="TreeGrafter"/>
</dbReference>
<dbReference type="SUPFAM" id="SSF52540">
    <property type="entry name" value="P-loop containing nucleoside triphosphate hydrolases"/>
    <property type="match status" value="1"/>
</dbReference>
<accession>A0A2G8LCB0</accession>
<sequence>MCPVDRSAPKMFPMGRKKGDPRGQYGSTTKLQIYNIRNQGNGVFEKDRIVSVSYQDKSNQLFVVQYYEWFPNTPYPMGIVTEVLPPCDSPRNGMRILKLMHGVKDNWLRSLAQEIEDQFPDNWEIPQSELIIRACGDFRNKDVFTVDPPESQDLDDALHVEKLTDGRLRVGVHIADVSYFIKKGSNLDKEASKRGVTFNPHFHAKPSHMLPTQFSTNLCSLLPNKDRLTLTVLFTFDKTGAIIGDPKILRSVVRSVQRLSYGQVEVLLADQIGDQDILPCVRSQLKDLKNLTSFLRAQRLGDGRFFNQPDEGEQEAKNLMAHTLVEEMMILANEAVGKYLVTKTGKNVPVRCQPPPDLARAQDWLTNFGKEAEAGLKLSSMLPLIKEVTNEESSIPDSDVSDFSMEDDGEEASSVPLTKATWQNIRNTLENINHSHLELQYIIGNEGGHPKQAVALSHLYRILGNALYTNASKQWQRCHHFSLQKDFYTHFTSPIRRFIDLVVHRMLVSSLKGEVPPYSARELDDICHHCNNQTFKAKKFGKMTQCLLVALKLKVAAEPKLSFIESANDSGLRVLYPHERYLQETRSSTSIPLKHLKPSKKPDDGETINSVILHFKNSIYDCKAKIPEIRDKAATLKTDRFIQPVPKSSWTKILSALKDDDKLQMEDLLYEMVRYVEMGLSASEDQSSRISEITSEVDVRTSTGDNVAPKKYVDFRCDFESGQVVQVQLTAGLQQGLLVPKIQLFNVTPKFNFCIEHRENPINCFVKLARKPPDKCKTVTQYVESWLPLVEMMVVHNTVSGDETTCIRDVPVEWFKQQRKNGSVVKCGCFSLKKDWCNDRNIKLYVPQKGKHDQRSDRKNMTEDNVAEEDVLARSYLCIRVHGHPINPSTQMKLKNLEHKPGSSFDTTNPHSGSMSLVIHAVTSSVTKDNKTNTINVEFEEHFTSCEIPDELFDQTKNSLTLCTIEMIPKSNPDRRIEEAVVMVADTKACRNLTRHICLQRPLRDMNNVKTVMTRAKVQVSQKIPKLKLSPPNESQKEAIQFALSNTFSVIQGPPGTGKTRTGAYLAYFFNRINQSLPFNPRSGTIPQILYCGPSNKSVDVITGMEEA</sequence>
<dbReference type="SMART" id="SM00955">
    <property type="entry name" value="RNB"/>
    <property type="match status" value="1"/>
</dbReference>
<comment type="caution">
    <text evidence="4">The sequence shown here is derived from an EMBL/GenBank/DDBJ whole genome shotgun (WGS) entry which is preliminary data.</text>
</comment>
<dbReference type="AlphaFoldDB" id="A0A2G8LCB0"/>
<dbReference type="GO" id="GO:0003723">
    <property type="term" value="F:RNA binding"/>
    <property type="evidence" value="ECO:0007669"/>
    <property type="project" value="InterPro"/>
</dbReference>
<dbReference type="PROSITE" id="PS01175">
    <property type="entry name" value="RIBONUCLEASE_II"/>
    <property type="match status" value="1"/>
</dbReference>
<dbReference type="GO" id="GO:0004386">
    <property type="term" value="F:helicase activity"/>
    <property type="evidence" value="ECO:0007669"/>
    <property type="project" value="UniProtKB-KW"/>
</dbReference>
<feature type="region of interest" description="Disordered" evidence="2">
    <location>
        <begin position="1"/>
        <end position="26"/>
    </location>
</feature>
<name>A0A2G8LCB0_STIJA</name>
<dbReference type="PANTHER" id="PTHR23355">
    <property type="entry name" value="RIBONUCLEASE"/>
    <property type="match status" value="1"/>
</dbReference>
<dbReference type="InterPro" id="IPR012340">
    <property type="entry name" value="NA-bd_OB-fold"/>
</dbReference>
<dbReference type="GO" id="GO:0010587">
    <property type="term" value="P:miRNA catabolic process"/>
    <property type="evidence" value="ECO:0007669"/>
    <property type="project" value="TreeGrafter"/>
</dbReference>
<keyword evidence="5" id="KW-1185">Reference proteome</keyword>
<evidence type="ECO:0000313" key="5">
    <source>
        <dbReference type="Proteomes" id="UP000230750"/>
    </source>
</evidence>
<dbReference type="InterPro" id="IPR022966">
    <property type="entry name" value="RNase_II/R_CS"/>
</dbReference>
<dbReference type="STRING" id="307972.A0A2G8LCB0"/>
<dbReference type="Pfam" id="PF13086">
    <property type="entry name" value="AAA_11"/>
    <property type="match status" value="1"/>
</dbReference>
<dbReference type="OrthoDB" id="6161099at2759"/>
<keyword evidence="4" id="KW-0547">Nucleotide-binding</keyword>
<dbReference type="Gene3D" id="3.40.50.300">
    <property type="entry name" value="P-loop containing nucleotide triphosphate hydrolases"/>
    <property type="match status" value="1"/>
</dbReference>
<evidence type="ECO:0000313" key="4">
    <source>
        <dbReference type="EMBL" id="PIK57867.1"/>
    </source>
</evidence>
<reference evidence="4 5" key="1">
    <citation type="journal article" date="2017" name="PLoS Biol.">
        <title>The sea cucumber genome provides insights into morphological evolution and visceral regeneration.</title>
        <authorList>
            <person name="Zhang X."/>
            <person name="Sun L."/>
            <person name="Yuan J."/>
            <person name="Sun Y."/>
            <person name="Gao Y."/>
            <person name="Zhang L."/>
            <person name="Li S."/>
            <person name="Dai H."/>
            <person name="Hamel J.F."/>
            <person name="Liu C."/>
            <person name="Yu Y."/>
            <person name="Liu S."/>
            <person name="Lin W."/>
            <person name="Guo K."/>
            <person name="Jin S."/>
            <person name="Xu P."/>
            <person name="Storey K.B."/>
            <person name="Huan P."/>
            <person name="Zhang T."/>
            <person name="Zhou Y."/>
            <person name="Zhang J."/>
            <person name="Lin C."/>
            <person name="Li X."/>
            <person name="Xing L."/>
            <person name="Huo D."/>
            <person name="Sun M."/>
            <person name="Wang L."/>
            <person name="Mercier A."/>
            <person name="Li F."/>
            <person name="Yang H."/>
            <person name="Xiang J."/>
        </authorList>
    </citation>
    <scope>NUCLEOTIDE SEQUENCE [LARGE SCALE GENOMIC DNA]</scope>
    <source>
        <strain evidence="4">Shaxun</strain>
        <tissue evidence="4">Muscle</tissue>
    </source>
</reference>
<dbReference type="GO" id="GO:0000932">
    <property type="term" value="C:P-body"/>
    <property type="evidence" value="ECO:0007669"/>
    <property type="project" value="TreeGrafter"/>
</dbReference>